<dbReference type="InterPro" id="IPR036573">
    <property type="entry name" value="CBM_sf_5/12"/>
</dbReference>
<dbReference type="PANTHER" id="PTHR12995">
    <property type="entry name" value="FI21814P1"/>
    <property type="match status" value="1"/>
</dbReference>
<feature type="transmembrane region" description="Helical" evidence="6">
    <location>
        <begin position="213"/>
        <end position="230"/>
    </location>
</feature>
<evidence type="ECO:0000256" key="2">
    <source>
        <dbReference type="ARBA" id="ARBA00010737"/>
    </source>
</evidence>
<proteinExistence type="inferred from homology"/>
<accession>A0A1R2C7P7</accession>
<evidence type="ECO:0000256" key="3">
    <source>
        <dbReference type="ARBA" id="ARBA00022692"/>
    </source>
</evidence>
<gene>
    <name evidence="7" type="ORF">SteCoe_13755</name>
</gene>
<evidence type="ECO:0000256" key="1">
    <source>
        <dbReference type="ARBA" id="ARBA00004141"/>
    </source>
</evidence>
<keyword evidence="3 6" id="KW-0812">Transmembrane</keyword>
<dbReference type="GO" id="GO:0016020">
    <property type="term" value="C:membrane"/>
    <property type="evidence" value="ECO:0007669"/>
    <property type="project" value="UniProtKB-SubCell"/>
</dbReference>
<feature type="transmembrane region" description="Helical" evidence="6">
    <location>
        <begin position="15"/>
        <end position="38"/>
    </location>
</feature>
<evidence type="ECO:0000313" key="8">
    <source>
        <dbReference type="Proteomes" id="UP000187209"/>
    </source>
</evidence>
<dbReference type="SUPFAM" id="SSF51055">
    <property type="entry name" value="Carbohydrate binding domain"/>
    <property type="match status" value="1"/>
</dbReference>
<sequence length="240" mass="27956">MIYGILIVHCLTTLFFHYSFNVLLNLICPFTAYQFLAYSAMSSRYSDGSVDCFYSLQQISLNSLEILYCAGYLPYKFFPSSGYYLNMQVFMNSLLVMFLCDTIFHFGEFMKKRSAELIFFAHSQGDWKKTDEMASEEWQSDKTYNRGDIVKHRGYCWKGIGKYNNCEPGKYETYILTFLFKDPQNTMKRIDLITAISAGIHGIYLAYLPFQYSQIVSVLIFAYVLVRNIIISKHLKLPNI</sequence>
<name>A0A1R2C7P7_9CILI</name>
<evidence type="ECO:0000313" key="7">
    <source>
        <dbReference type="EMBL" id="OMJ85033.1"/>
    </source>
</evidence>
<dbReference type="Proteomes" id="UP000187209">
    <property type="component" value="Unassembled WGS sequence"/>
</dbReference>
<keyword evidence="5 6" id="KW-0472">Membrane</keyword>
<keyword evidence="8" id="KW-1185">Reference proteome</keyword>
<dbReference type="GO" id="GO:0005576">
    <property type="term" value="C:extracellular region"/>
    <property type="evidence" value="ECO:0007669"/>
    <property type="project" value="InterPro"/>
</dbReference>
<dbReference type="Pfam" id="PF10271">
    <property type="entry name" value="Tmp39"/>
    <property type="match status" value="1"/>
</dbReference>
<dbReference type="EMBL" id="MPUH01000250">
    <property type="protein sequence ID" value="OMJ85033.1"/>
    <property type="molecule type" value="Genomic_DNA"/>
</dbReference>
<dbReference type="InterPro" id="IPR019397">
    <property type="entry name" value="Uncharacterised_TMEM39"/>
</dbReference>
<dbReference type="GO" id="GO:0005975">
    <property type="term" value="P:carbohydrate metabolic process"/>
    <property type="evidence" value="ECO:0007669"/>
    <property type="project" value="InterPro"/>
</dbReference>
<dbReference type="OrthoDB" id="438179at2759"/>
<keyword evidence="4 6" id="KW-1133">Transmembrane helix</keyword>
<feature type="transmembrane region" description="Helical" evidence="6">
    <location>
        <begin position="190"/>
        <end position="207"/>
    </location>
</feature>
<comment type="caution">
    <text evidence="7">The sequence shown here is derived from an EMBL/GenBank/DDBJ whole genome shotgun (WGS) entry which is preliminary data.</text>
</comment>
<evidence type="ECO:0000256" key="4">
    <source>
        <dbReference type="ARBA" id="ARBA00022989"/>
    </source>
</evidence>
<evidence type="ECO:0000256" key="5">
    <source>
        <dbReference type="ARBA" id="ARBA00023136"/>
    </source>
</evidence>
<feature type="transmembrane region" description="Helical" evidence="6">
    <location>
        <begin position="83"/>
        <end position="104"/>
    </location>
</feature>
<reference evidence="7 8" key="1">
    <citation type="submission" date="2016-11" db="EMBL/GenBank/DDBJ databases">
        <title>The macronuclear genome of Stentor coeruleus: a giant cell with tiny introns.</title>
        <authorList>
            <person name="Slabodnick M."/>
            <person name="Ruby J.G."/>
            <person name="Reiff S.B."/>
            <person name="Swart E.C."/>
            <person name="Gosai S."/>
            <person name="Prabakaran S."/>
            <person name="Witkowska E."/>
            <person name="Larue G.E."/>
            <person name="Fisher S."/>
            <person name="Freeman R.M."/>
            <person name="Gunawardena J."/>
            <person name="Chu W."/>
            <person name="Stover N.A."/>
            <person name="Gregory B.D."/>
            <person name="Nowacki M."/>
            <person name="Derisi J."/>
            <person name="Roy S.W."/>
            <person name="Marshall W.F."/>
            <person name="Sood P."/>
        </authorList>
    </citation>
    <scope>NUCLEOTIDE SEQUENCE [LARGE SCALE GENOMIC DNA]</scope>
    <source>
        <strain evidence="7">WM001</strain>
    </source>
</reference>
<dbReference type="AlphaFoldDB" id="A0A1R2C7P7"/>
<organism evidence="7 8">
    <name type="scientific">Stentor coeruleus</name>
    <dbReference type="NCBI Taxonomy" id="5963"/>
    <lineage>
        <taxon>Eukaryota</taxon>
        <taxon>Sar</taxon>
        <taxon>Alveolata</taxon>
        <taxon>Ciliophora</taxon>
        <taxon>Postciliodesmatophora</taxon>
        <taxon>Heterotrichea</taxon>
        <taxon>Heterotrichida</taxon>
        <taxon>Stentoridae</taxon>
        <taxon>Stentor</taxon>
    </lineage>
</organism>
<dbReference type="GO" id="GO:0030246">
    <property type="term" value="F:carbohydrate binding"/>
    <property type="evidence" value="ECO:0007669"/>
    <property type="project" value="InterPro"/>
</dbReference>
<comment type="similarity">
    <text evidence="2">Belongs to the TMEM39 family.</text>
</comment>
<dbReference type="PANTHER" id="PTHR12995:SF4">
    <property type="entry name" value="FI21814P1"/>
    <property type="match status" value="1"/>
</dbReference>
<comment type="subcellular location">
    <subcellularLocation>
        <location evidence="1">Membrane</location>
        <topology evidence="1">Multi-pass membrane protein</topology>
    </subcellularLocation>
</comment>
<protein>
    <submittedName>
        <fullName evidence="7">Uncharacterized protein</fullName>
    </submittedName>
</protein>
<dbReference type="GO" id="GO:0004553">
    <property type="term" value="F:hydrolase activity, hydrolyzing O-glycosyl compounds"/>
    <property type="evidence" value="ECO:0007669"/>
    <property type="project" value="InterPro"/>
</dbReference>
<evidence type="ECO:0000256" key="6">
    <source>
        <dbReference type="SAM" id="Phobius"/>
    </source>
</evidence>